<gene>
    <name evidence="1" type="ORF">ACFOET_17750</name>
</gene>
<comment type="caution">
    <text evidence="1">The sequence shown here is derived from an EMBL/GenBank/DDBJ whole genome shotgun (WGS) entry which is preliminary data.</text>
</comment>
<organism evidence="1 2">
    <name type="scientific">Parapedobacter deserti</name>
    <dbReference type="NCBI Taxonomy" id="1912957"/>
    <lineage>
        <taxon>Bacteria</taxon>
        <taxon>Pseudomonadati</taxon>
        <taxon>Bacteroidota</taxon>
        <taxon>Sphingobacteriia</taxon>
        <taxon>Sphingobacteriales</taxon>
        <taxon>Sphingobacteriaceae</taxon>
        <taxon>Parapedobacter</taxon>
    </lineage>
</organism>
<protein>
    <recommendedName>
        <fullName evidence="3">ANTAR domain-containing protein</fullName>
    </recommendedName>
</protein>
<reference evidence="2" key="1">
    <citation type="journal article" date="2019" name="Int. J. Syst. Evol. Microbiol.">
        <title>The Global Catalogue of Microorganisms (GCM) 10K type strain sequencing project: providing services to taxonomists for standard genome sequencing and annotation.</title>
        <authorList>
            <consortium name="The Broad Institute Genomics Platform"/>
            <consortium name="The Broad Institute Genome Sequencing Center for Infectious Disease"/>
            <person name="Wu L."/>
            <person name="Ma J."/>
        </authorList>
    </citation>
    <scope>NUCLEOTIDE SEQUENCE [LARGE SCALE GENOMIC DNA]</scope>
    <source>
        <strain evidence="2">KCTC 52416</strain>
    </source>
</reference>
<evidence type="ECO:0008006" key="3">
    <source>
        <dbReference type="Google" id="ProtNLM"/>
    </source>
</evidence>
<name>A0ABV7JN68_9SPHI</name>
<evidence type="ECO:0000313" key="1">
    <source>
        <dbReference type="EMBL" id="MFC3199471.1"/>
    </source>
</evidence>
<keyword evidence="2" id="KW-1185">Reference proteome</keyword>
<sequence>MDDRDSLEQRGEIELIEATGRLCQGLQSQEISEKIYRKAGENSRVSLIHAMRSINSAD</sequence>
<proteinExistence type="predicted"/>
<evidence type="ECO:0000313" key="2">
    <source>
        <dbReference type="Proteomes" id="UP001595526"/>
    </source>
</evidence>
<dbReference type="Proteomes" id="UP001595526">
    <property type="component" value="Unassembled WGS sequence"/>
</dbReference>
<dbReference type="RefSeq" id="WP_379025098.1">
    <property type="nucleotide sequence ID" value="NZ_JBHRTA010000038.1"/>
</dbReference>
<dbReference type="EMBL" id="JBHRTA010000038">
    <property type="protein sequence ID" value="MFC3199471.1"/>
    <property type="molecule type" value="Genomic_DNA"/>
</dbReference>
<accession>A0ABV7JN68</accession>